<dbReference type="Ensembl" id="ENSATET00000032819.2">
    <property type="protein sequence ID" value="ENSATEP00000032345.2"/>
    <property type="gene ID" value="ENSATEG00000022272.2"/>
</dbReference>
<keyword evidence="1" id="KW-0812">Transmembrane</keyword>
<sequence>MFLKTKTLPKSKQCLGGTQMEMLNPSALSNVPSAVTYNPKSETVTLPQGITSIAGITVVTGGAELSCGSCMLAFCFWTTLIGFSCIAVGLWDQLNHFTKGTSYLLGLGIVILAASVMIVGSVLMYGCLTKERRALSQKKMEDGKEVLVEGGGVIKKVTV</sequence>
<name>A0A3Q1JH68_ANATE</name>
<reference evidence="2" key="2">
    <citation type="submission" date="2025-08" db="UniProtKB">
        <authorList>
            <consortium name="Ensembl"/>
        </authorList>
    </citation>
    <scope>IDENTIFICATION</scope>
</reference>
<reference evidence="2" key="1">
    <citation type="submission" date="2021-04" db="EMBL/GenBank/DDBJ databases">
        <authorList>
            <consortium name="Wellcome Sanger Institute Data Sharing"/>
        </authorList>
    </citation>
    <scope>NUCLEOTIDE SEQUENCE [LARGE SCALE GENOMIC DNA]</scope>
</reference>
<keyword evidence="1" id="KW-1133">Transmembrane helix</keyword>
<reference evidence="2" key="3">
    <citation type="submission" date="2025-09" db="UniProtKB">
        <authorList>
            <consortium name="Ensembl"/>
        </authorList>
    </citation>
    <scope>IDENTIFICATION</scope>
</reference>
<dbReference type="AlphaFoldDB" id="A0A3Q1JH68"/>
<evidence type="ECO:0000256" key="1">
    <source>
        <dbReference type="SAM" id="Phobius"/>
    </source>
</evidence>
<dbReference type="OrthoDB" id="8444138at2759"/>
<evidence type="ECO:0000313" key="2">
    <source>
        <dbReference type="Ensembl" id="ENSATEP00000032345.2"/>
    </source>
</evidence>
<organism evidence="2 3">
    <name type="scientific">Anabas testudineus</name>
    <name type="common">Climbing perch</name>
    <name type="synonym">Anthias testudineus</name>
    <dbReference type="NCBI Taxonomy" id="64144"/>
    <lineage>
        <taxon>Eukaryota</taxon>
        <taxon>Metazoa</taxon>
        <taxon>Chordata</taxon>
        <taxon>Craniata</taxon>
        <taxon>Vertebrata</taxon>
        <taxon>Euteleostomi</taxon>
        <taxon>Actinopterygii</taxon>
        <taxon>Neopterygii</taxon>
        <taxon>Teleostei</taxon>
        <taxon>Neoteleostei</taxon>
        <taxon>Acanthomorphata</taxon>
        <taxon>Anabantaria</taxon>
        <taxon>Anabantiformes</taxon>
        <taxon>Anabantoidei</taxon>
        <taxon>Anabantidae</taxon>
        <taxon>Anabas</taxon>
    </lineage>
</organism>
<feature type="transmembrane region" description="Helical" evidence="1">
    <location>
        <begin position="70"/>
        <end position="91"/>
    </location>
</feature>
<keyword evidence="3" id="KW-1185">Reference proteome</keyword>
<protein>
    <recommendedName>
        <fullName evidence="4">Transmembrane protein 100</fullName>
    </recommendedName>
</protein>
<gene>
    <name evidence="2" type="primary">TMEM100</name>
</gene>
<evidence type="ECO:0008006" key="4">
    <source>
        <dbReference type="Google" id="ProtNLM"/>
    </source>
</evidence>
<dbReference type="InParanoid" id="A0A3Q1JH68"/>
<dbReference type="Proteomes" id="UP000265040">
    <property type="component" value="Chromosome 16"/>
</dbReference>
<proteinExistence type="predicted"/>
<accession>A0A3Q1JH68</accession>
<feature type="transmembrane region" description="Helical" evidence="1">
    <location>
        <begin position="103"/>
        <end position="128"/>
    </location>
</feature>
<dbReference type="GeneTree" id="ENSGT00940000177093"/>
<keyword evidence="1" id="KW-0472">Membrane</keyword>
<evidence type="ECO:0000313" key="3">
    <source>
        <dbReference type="Proteomes" id="UP000265040"/>
    </source>
</evidence>